<dbReference type="RefSeq" id="WP_055213550.1">
    <property type="nucleotide sequence ID" value="NZ_CYXO01000002.1"/>
</dbReference>
<accession>A0A173RH90</accession>
<proteinExistence type="predicted"/>
<feature type="region of interest" description="Disordered" evidence="1">
    <location>
        <begin position="58"/>
        <end position="78"/>
    </location>
</feature>
<gene>
    <name evidence="2" type="ORF">ERS852573_00469</name>
</gene>
<dbReference type="EMBL" id="CYXO01000002">
    <property type="protein sequence ID" value="CUM77272.1"/>
    <property type="molecule type" value="Genomic_DNA"/>
</dbReference>
<dbReference type="Proteomes" id="UP000095597">
    <property type="component" value="Unassembled WGS sequence"/>
</dbReference>
<evidence type="ECO:0000313" key="2">
    <source>
        <dbReference type="EMBL" id="CUM77272.1"/>
    </source>
</evidence>
<evidence type="ECO:0000256" key="1">
    <source>
        <dbReference type="SAM" id="MobiDB-lite"/>
    </source>
</evidence>
<sequence>MTAEKPPLSNQGETSREAVTDRLARLDDYGKLELFSTCHNCAKWQEVLFADNEHCIKPKVAKSPPSRHPFRPGSRSVQLRDSDRSDVLMQEMISVDNSKAAVGLLGKLLQLSYIEQCILLDHIEDGMTIEDLVASLESSASHEAKSIAKRIEALSEELNGYGEQDMANVAEKMGIKMPDIDRKSMVDADIEAVKQNVIMGINCTKHPGEDAWEPTITAARLLEKAEKALLRDADAYFAQRAAQEALSLLKANEQQIEQLHTLLEQEGSEDDR</sequence>
<organism evidence="2 3">
    <name type="scientific">Dorea longicatena</name>
    <dbReference type="NCBI Taxonomy" id="88431"/>
    <lineage>
        <taxon>Bacteria</taxon>
        <taxon>Bacillati</taxon>
        <taxon>Bacillota</taxon>
        <taxon>Clostridia</taxon>
        <taxon>Lachnospirales</taxon>
        <taxon>Lachnospiraceae</taxon>
        <taxon>Dorea</taxon>
    </lineage>
</organism>
<protein>
    <submittedName>
        <fullName evidence="2">Uncharacterized protein</fullName>
    </submittedName>
</protein>
<reference evidence="2 3" key="1">
    <citation type="submission" date="2015-09" db="EMBL/GenBank/DDBJ databases">
        <authorList>
            <consortium name="Pathogen Informatics"/>
        </authorList>
    </citation>
    <scope>NUCLEOTIDE SEQUENCE [LARGE SCALE GENOMIC DNA]</scope>
    <source>
        <strain evidence="2 3">2789STDY5834961</strain>
    </source>
</reference>
<evidence type="ECO:0000313" key="3">
    <source>
        <dbReference type="Proteomes" id="UP000095597"/>
    </source>
</evidence>
<dbReference type="AlphaFoldDB" id="A0A173RH90"/>
<name>A0A173RH90_9FIRM</name>